<comment type="subunit">
    <text evidence="8">NDH-1 is composed of 14 different subunits. Subunits NuoA, H, J, K, L, M, N constitute the membrane sector of the complex.</text>
</comment>
<protein>
    <recommendedName>
        <fullName evidence="8">NADH-quinone oxidoreductase subunit I</fullName>
        <ecNumber evidence="8">7.1.1.-</ecNumber>
    </recommendedName>
    <alternativeName>
        <fullName evidence="8">NADH dehydrogenase I subunit I</fullName>
    </alternativeName>
    <alternativeName>
        <fullName evidence="8">NDH-1 subunit I</fullName>
    </alternativeName>
</protein>
<comment type="subcellular location">
    <subcellularLocation>
        <location evidence="8">Cell membrane</location>
        <topology evidence="8">Peripheral membrane protein</topology>
    </subcellularLocation>
</comment>
<dbReference type="PANTHER" id="PTHR10849:SF20">
    <property type="entry name" value="NADH DEHYDROGENASE [UBIQUINONE] IRON-SULFUR PROTEIN 8, MITOCHONDRIAL"/>
    <property type="match status" value="1"/>
</dbReference>
<organism evidence="10 11">
    <name type="scientific">Spirobacillus cienkowskii</name>
    <dbReference type="NCBI Taxonomy" id="495820"/>
    <lineage>
        <taxon>Bacteria</taxon>
        <taxon>Pseudomonadati</taxon>
        <taxon>Bdellovibrionota</taxon>
        <taxon>Oligoflexia</taxon>
        <taxon>Silvanigrellales</taxon>
        <taxon>Spirobacillus</taxon>
    </lineage>
</organism>
<evidence type="ECO:0000313" key="10">
    <source>
        <dbReference type="EMBL" id="RDB35722.1"/>
    </source>
</evidence>
<comment type="function">
    <text evidence="8">NDH-1 shuttles electrons from NADH, via FMN and iron-sulfur (Fe-S) centers, to quinones in the respiratory chain. The immediate electron acceptor for the enzyme in this species is believed to be ubiquinone. Couples the redox reaction to proton translocation (for every two electrons transferred, four hydrogen ions are translocated across the cytoplasmic membrane), and thus conserves the redox energy in a proton gradient.</text>
</comment>
<dbReference type="EC" id="7.1.1.-" evidence="8"/>
<dbReference type="GO" id="GO:0050136">
    <property type="term" value="F:NADH dehydrogenase (quinone) (non-electrogenic) activity"/>
    <property type="evidence" value="ECO:0007669"/>
    <property type="project" value="UniProtKB-UniRule"/>
</dbReference>
<dbReference type="InterPro" id="IPR017896">
    <property type="entry name" value="4Fe4S_Fe-S-bd"/>
</dbReference>
<accession>A0A369KQ79</accession>
<keyword evidence="2 8" id="KW-0004">4Fe-4S</keyword>
<dbReference type="GO" id="GO:0005886">
    <property type="term" value="C:plasma membrane"/>
    <property type="evidence" value="ECO:0007669"/>
    <property type="project" value="UniProtKB-SubCell"/>
</dbReference>
<dbReference type="Pfam" id="PF12838">
    <property type="entry name" value="Fer4_7"/>
    <property type="match status" value="1"/>
</dbReference>
<feature type="binding site" evidence="8">
    <location>
        <position position="122"/>
    </location>
    <ligand>
        <name>[4Fe-4S] cluster</name>
        <dbReference type="ChEBI" id="CHEBI:49883"/>
        <label>2</label>
    </ligand>
</feature>
<comment type="catalytic activity">
    <reaction evidence="8">
        <text>a quinone + NADH + 5 H(+)(in) = a quinol + NAD(+) + 4 H(+)(out)</text>
        <dbReference type="Rhea" id="RHEA:57888"/>
        <dbReference type="ChEBI" id="CHEBI:15378"/>
        <dbReference type="ChEBI" id="CHEBI:24646"/>
        <dbReference type="ChEBI" id="CHEBI:57540"/>
        <dbReference type="ChEBI" id="CHEBI:57945"/>
        <dbReference type="ChEBI" id="CHEBI:132124"/>
    </reaction>
</comment>
<dbReference type="HAMAP" id="MF_01351">
    <property type="entry name" value="NDH1_NuoI"/>
    <property type="match status" value="1"/>
</dbReference>
<dbReference type="GO" id="GO:0009060">
    <property type="term" value="P:aerobic respiration"/>
    <property type="evidence" value="ECO:0007669"/>
    <property type="project" value="TreeGrafter"/>
</dbReference>
<dbReference type="SUPFAM" id="SSF54862">
    <property type="entry name" value="4Fe-4S ferredoxins"/>
    <property type="match status" value="1"/>
</dbReference>
<comment type="similarity">
    <text evidence="1 8">Belongs to the complex I 23 kDa subunit family.</text>
</comment>
<evidence type="ECO:0000256" key="6">
    <source>
        <dbReference type="ARBA" id="ARBA00023004"/>
    </source>
</evidence>
<comment type="cofactor">
    <cofactor evidence="8">
        <name>[4Fe-4S] cluster</name>
        <dbReference type="ChEBI" id="CHEBI:49883"/>
    </cofactor>
    <text evidence="8">Binds 2 [4Fe-4S] clusters per subunit.</text>
</comment>
<feature type="binding site" evidence="8">
    <location>
        <position position="116"/>
    </location>
    <ligand>
        <name>[4Fe-4S] cluster</name>
        <dbReference type="ChEBI" id="CHEBI:49883"/>
        <label>2</label>
    </ligand>
</feature>
<dbReference type="Gene3D" id="3.30.70.3270">
    <property type="match status" value="1"/>
</dbReference>
<evidence type="ECO:0000256" key="4">
    <source>
        <dbReference type="ARBA" id="ARBA00022737"/>
    </source>
</evidence>
<feature type="binding site" evidence="8">
    <location>
        <position position="81"/>
    </location>
    <ligand>
        <name>[4Fe-4S] cluster</name>
        <dbReference type="ChEBI" id="CHEBI:49883"/>
        <label>1</label>
    </ligand>
</feature>
<dbReference type="GO" id="GO:0051539">
    <property type="term" value="F:4 iron, 4 sulfur cluster binding"/>
    <property type="evidence" value="ECO:0007669"/>
    <property type="project" value="UniProtKB-KW"/>
</dbReference>
<dbReference type="RefSeq" id="WP_338635459.1">
    <property type="nucleotide sequence ID" value="NZ_CP146516.1"/>
</dbReference>
<keyword evidence="11" id="KW-1185">Reference proteome</keyword>
<evidence type="ECO:0000259" key="9">
    <source>
        <dbReference type="PROSITE" id="PS51379"/>
    </source>
</evidence>
<evidence type="ECO:0000256" key="7">
    <source>
        <dbReference type="ARBA" id="ARBA00023014"/>
    </source>
</evidence>
<keyword evidence="7 8" id="KW-0411">Iron-sulfur</keyword>
<feature type="binding site" evidence="8">
    <location>
        <position position="126"/>
    </location>
    <ligand>
        <name>[4Fe-4S] cluster</name>
        <dbReference type="ChEBI" id="CHEBI:49883"/>
        <label>1</label>
    </ligand>
</feature>
<sequence>MGYINVSKDPEKSLKNGYLATTLLGLGQTISVFAKQLFNIEESVTIQWPEVEYKYSERFKGAHFLTKRPDGQVRCTACFLCATNCPAQCITIVAGQSSDKGIEKYPARFEIDILRCVFCGFCEEACPVDAIRLGSEYSMAGMTEQKWVYTKDYLLNRPENKKRLGDKQISKKEENVKDASVVSALPNIHGKNQNGHH</sequence>
<keyword evidence="4" id="KW-0677">Repeat</keyword>
<feature type="domain" description="4Fe-4S ferredoxin-type" evidence="9">
    <location>
        <begin position="107"/>
        <end position="136"/>
    </location>
</feature>
<proteinExistence type="inferred from homology"/>
<dbReference type="EMBL" id="QOVW01000077">
    <property type="protein sequence ID" value="RDB35722.1"/>
    <property type="molecule type" value="Genomic_DNA"/>
</dbReference>
<feature type="binding site" evidence="8">
    <location>
        <position position="85"/>
    </location>
    <ligand>
        <name>[4Fe-4S] cluster</name>
        <dbReference type="ChEBI" id="CHEBI:49883"/>
        <label>2</label>
    </ligand>
</feature>
<dbReference type="GO" id="GO:0048038">
    <property type="term" value="F:quinone binding"/>
    <property type="evidence" value="ECO:0007669"/>
    <property type="project" value="UniProtKB-KW"/>
</dbReference>
<comment type="caution">
    <text evidence="10">The sequence shown here is derived from an EMBL/GenBank/DDBJ whole genome shotgun (WGS) entry which is preliminary data.</text>
</comment>
<dbReference type="PANTHER" id="PTHR10849">
    <property type="entry name" value="NADH DEHYDROGENASE UBIQUINONE IRON-SULFUR PROTEIN 8, MITOCHONDRIAL"/>
    <property type="match status" value="1"/>
</dbReference>
<keyword evidence="8" id="KW-0520">NAD</keyword>
<keyword evidence="8" id="KW-0472">Membrane</keyword>
<keyword evidence="5 8" id="KW-1278">Translocase</keyword>
<feature type="domain" description="4Fe-4S ferredoxin-type" evidence="9">
    <location>
        <begin position="65"/>
        <end position="95"/>
    </location>
</feature>
<dbReference type="GO" id="GO:0005506">
    <property type="term" value="F:iron ion binding"/>
    <property type="evidence" value="ECO:0007669"/>
    <property type="project" value="UniProtKB-UniRule"/>
</dbReference>
<evidence type="ECO:0000256" key="1">
    <source>
        <dbReference type="ARBA" id="ARBA00010277"/>
    </source>
</evidence>
<evidence type="ECO:0000256" key="5">
    <source>
        <dbReference type="ARBA" id="ARBA00022967"/>
    </source>
</evidence>
<keyword evidence="6 8" id="KW-0408">Iron</keyword>
<dbReference type="PROSITE" id="PS51379">
    <property type="entry name" value="4FE4S_FER_2"/>
    <property type="match status" value="2"/>
</dbReference>
<dbReference type="InterPro" id="IPR010226">
    <property type="entry name" value="NADH_quinone_OxRdtase_chainI"/>
</dbReference>
<keyword evidence="8" id="KW-0874">Quinone</keyword>
<dbReference type="AlphaFoldDB" id="A0A369KQ79"/>
<keyword evidence="8" id="KW-0830">Ubiquinone</keyword>
<evidence type="ECO:0000313" key="11">
    <source>
        <dbReference type="Proteomes" id="UP000253934"/>
    </source>
</evidence>
<gene>
    <name evidence="8" type="primary">nuoI</name>
    <name evidence="10" type="ORF">DCC88_08835</name>
</gene>
<name>A0A369KQ79_9BACT</name>
<dbReference type="Proteomes" id="UP000253934">
    <property type="component" value="Unassembled WGS sequence"/>
</dbReference>
<dbReference type="NCBIfam" id="TIGR01971">
    <property type="entry name" value="NuoI"/>
    <property type="match status" value="1"/>
</dbReference>
<evidence type="ECO:0000256" key="2">
    <source>
        <dbReference type="ARBA" id="ARBA00022485"/>
    </source>
</evidence>
<reference evidence="10" key="1">
    <citation type="submission" date="2018-04" db="EMBL/GenBank/DDBJ databases">
        <title>Draft genome sequence of the Candidatus Spirobacillus cienkowskii, a pathogen of freshwater Daphnia species, reconstructed from hemolymph metagenomic reads.</title>
        <authorList>
            <person name="Bresciani L."/>
            <person name="Lemos L.N."/>
            <person name="Wale N."/>
            <person name="Lin J.Y."/>
            <person name="Fernandes G.R."/>
            <person name="Duffy M.A."/>
            <person name="Rodrigues J.M."/>
        </authorList>
    </citation>
    <scope>NUCLEOTIDE SEQUENCE [LARGE SCALE GENOMIC DNA]</scope>
    <source>
        <strain evidence="10">Binning01</strain>
    </source>
</reference>
<dbReference type="PROSITE" id="PS00198">
    <property type="entry name" value="4FE4S_FER_1"/>
    <property type="match status" value="1"/>
</dbReference>
<feature type="binding site" evidence="8">
    <location>
        <position position="119"/>
    </location>
    <ligand>
        <name>[4Fe-4S] cluster</name>
        <dbReference type="ChEBI" id="CHEBI:49883"/>
        <label>2</label>
    </ligand>
</feature>
<feature type="binding site" evidence="8">
    <location>
        <position position="78"/>
    </location>
    <ligand>
        <name>[4Fe-4S] cluster</name>
        <dbReference type="ChEBI" id="CHEBI:49883"/>
        <label>1</label>
    </ligand>
</feature>
<keyword evidence="8" id="KW-1003">Cell membrane</keyword>
<keyword evidence="3 8" id="KW-0479">Metal-binding</keyword>
<dbReference type="InterPro" id="IPR017900">
    <property type="entry name" value="4Fe4S_Fe_S_CS"/>
</dbReference>
<feature type="binding site" evidence="8">
    <location>
        <position position="75"/>
    </location>
    <ligand>
        <name>[4Fe-4S] cluster</name>
        <dbReference type="ChEBI" id="CHEBI:49883"/>
        <label>1</label>
    </ligand>
</feature>
<evidence type="ECO:0000256" key="8">
    <source>
        <dbReference type="HAMAP-Rule" id="MF_01351"/>
    </source>
</evidence>
<evidence type="ECO:0000256" key="3">
    <source>
        <dbReference type="ARBA" id="ARBA00022723"/>
    </source>
</evidence>